<evidence type="ECO:0000313" key="3">
    <source>
        <dbReference type="Proteomes" id="UP000248553"/>
    </source>
</evidence>
<feature type="signal peptide" evidence="1">
    <location>
        <begin position="1"/>
        <end position="23"/>
    </location>
</feature>
<accession>A0A328B9V1</accession>
<dbReference type="Proteomes" id="UP000248553">
    <property type="component" value="Unassembled WGS sequence"/>
</dbReference>
<proteinExistence type="predicted"/>
<organism evidence="2 3">
    <name type="scientific">Hymenobacter edaphi</name>
    <dbReference type="NCBI Taxonomy" id="2211146"/>
    <lineage>
        <taxon>Bacteria</taxon>
        <taxon>Pseudomonadati</taxon>
        <taxon>Bacteroidota</taxon>
        <taxon>Cytophagia</taxon>
        <taxon>Cytophagales</taxon>
        <taxon>Hymenobacteraceae</taxon>
        <taxon>Hymenobacter</taxon>
    </lineage>
</organism>
<keyword evidence="1" id="KW-0732">Signal</keyword>
<name>A0A328B9V1_9BACT</name>
<reference evidence="3" key="1">
    <citation type="submission" date="2018-05" db="EMBL/GenBank/DDBJ databases">
        <authorList>
            <person name="Nie L."/>
        </authorList>
    </citation>
    <scope>NUCLEOTIDE SEQUENCE [LARGE SCALE GENOMIC DNA]</scope>
    <source>
        <strain evidence="3">NL</strain>
    </source>
</reference>
<dbReference type="InterPro" id="IPR031977">
    <property type="entry name" value="DUF4783"/>
</dbReference>
<dbReference type="RefSeq" id="WP_111480503.1">
    <property type="nucleotide sequence ID" value="NZ_QHKM01000012.1"/>
</dbReference>
<keyword evidence="3" id="KW-1185">Reference proteome</keyword>
<feature type="chain" id="PRO_5016361330" description="DUF4783 domain-containing protein" evidence="1">
    <location>
        <begin position="24"/>
        <end position="132"/>
    </location>
</feature>
<gene>
    <name evidence="2" type="ORF">DLM85_22835</name>
</gene>
<evidence type="ECO:0000313" key="2">
    <source>
        <dbReference type="EMBL" id="RAK62706.1"/>
    </source>
</evidence>
<dbReference type="OrthoDB" id="1524766at2"/>
<sequence>MKRYLLRALTVLCLALLSPAVYAQNDTFGAVRSAIQNGSSRAVSQYFGGTVEIGFDGEKQSYSATQAEFVLKDFFAKNSPATFEMVHQGSSNEGIKYAIGRYLGKSGSYRVFIKLKPVQGGQQIDEIGFTRE</sequence>
<evidence type="ECO:0008006" key="4">
    <source>
        <dbReference type="Google" id="ProtNLM"/>
    </source>
</evidence>
<evidence type="ECO:0000256" key="1">
    <source>
        <dbReference type="SAM" id="SignalP"/>
    </source>
</evidence>
<dbReference type="Gene3D" id="3.10.450.50">
    <property type="match status" value="1"/>
</dbReference>
<comment type="caution">
    <text evidence="2">The sequence shown here is derived from an EMBL/GenBank/DDBJ whole genome shotgun (WGS) entry which is preliminary data.</text>
</comment>
<protein>
    <recommendedName>
        <fullName evidence="4">DUF4783 domain-containing protein</fullName>
    </recommendedName>
</protein>
<dbReference type="AlphaFoldDB" id="A0A328B9V1"/>
<dbReference type="Pfam" id="PF16022">
    <property type="entry name" value="DUF4783"/>
    <property type="match status" value="1"/>
</dbReference>
<dbReference type="EMBL" id="QHKM01000012">
    <property type="protein sequence ID" value="RAK62706.1"/>
    <property type="molecule type" value="Genomic_DNA"/>
</dbReference>